<comment type="subcellular location">
    <subcellularLocation>
        <location evidence="2 12">Cell inner membrane</location>
        <topology evidence="2 12">Single-pass membrane protein</topology>
    </subcellularLocation>
</comment>
<evidence type="ECO:0000256" key="1">
    <source>
        <dbReference type="ARBA" id="ARBA00002442"/>
    </source>
</evidence>
<organism evidence="13 14">
    <name type="scientific">Sediminicoccus rosea</name>
    <dbReference type="NCBI Taxonomy" id="1225128"/>
    <lineage>
        <taxon>Bacteria</taxon>
        <taxon>Pseudomonadati</taxon>
        <taxon>Pseudomonadota</taxon>
        <taxon>Alphaproteobacteria</taxon>
        <taxon>Acetobacterales</taxon>
        <taxon>Roseomonadaceae</taxon>
        <taxon>Sediminicoccus</taxon>
    </lineage>
</organism>
<evidence type="ECO:0000256" key="10">
    <source>
        <dbReference type="ARBA" id="ARBA00022989"/>
    </source>
</evidence>
<keyword evidence="14" id="KW-1185">Reference proteome</keyword>
<dbReference type="Pfam" id="PF04995">
    <property type="entry name" value="CcmD"/>
    <property type="match status" value="1"/>
</dbReference>
<comment type="similarity">
    <text evidence="3 12">Belongs to the CcmD/CycX/HelD family.</text>
</comment>
<keyword evidence="10 12" id="KW-1133">Transmembrane helix</keyword>
<evidence type="ECO:0000256" key="4">
    <source>
        <dbReference type="ARBA" id="ARBA00016461"/>
    </source>
</evidence>
<evidence type="ECO:0000256" key="8">
    <source>
        <dbReference type="ARBA" id="ARBA00022692"/>
    </source>
</evidence>
<evidence type="ECO:0000313" key="14">
    <source>
        <dbReference type="Proteomes" id="UP001305521"/>
    </source>
</evidence>
<gene>
    <name evidence="13" type="primary">ccmD</name>
    <name evidence="13" type="ORF">R9Z33_24560</name>
</gene>
<evidence type="ECO:0000313" key="13">
    <source>
        <dbReference type="EMBL" id="WPB85247.1"/>
    </source>
</evidence>
<evidence type="ECO:0000256" key="11">
    <source>
        <dbReference type="ARBA" id="ARBA00023136"/>
    </source>
</evidence>
<keyword evidence="6 12" id="KW-1003">Cell membrane</keyword>
<keyword evidence="5 12" id="KW-0813">Transport</keyword>
<accession>A0ABZ0PI06</accession>
<keyword evidence="9 12" id="KW-0201">Cytochrome c-type biogenesis</keyword>
<protein>
    <recommendedName>
        <fullName evidence="4 12">Heme exporter protein D</fullName>
    </recommendedName>
</protein>
<evidence type="ECO:0000256" key="12">
    <source>
        <dbReference type="RuleBase" id="RU363101"/>
    </source>
</evidence>
<dbReference type="NCBIfam" id="TIGR03141">
    <property type="entry name" value="cytochro_ccmD"/>
    <property type="match status" value="1"/>
</dbReference>
<dbReference type="InterPro" id="IPR007078">
    <property type="entry name" value="Haem_export_protD_CcmD"/>
</dbReference>
<keyword evidence="8 12" id="KW-0812">Transmembrane</keyword>
<evidence type="ECO:0000256" key="2">
    <source>
        <dbReference type="ARBA" id="ARBA00004377"/>
    </source>
</evidence>
<evidence type="ECO:0000256" key="3">
    <source>
        <dbReference type="ARBA" id="ARBA00008741"/>
    </source>
</evidence>
<evidence type="ECO:0000256" key="7">
    <source>
        <dbReference type="ARBA" id="ARBA00022519"/>
    </source>
</evidence>
<evidence type="ECO:0000256" key="5">
    <source>
        <dbReference type="ARBA" id="ARBA00022448"/>
    </source>
</evidence>
<dbReference type="EMBL" id="CP137852">
    <property type="protein sequence ID" value="WPB85247.1"/>
    <property type="molecule type" value="Genomic_DNA"/>
</dbReference>
<evidence type="ECO:0000256" key="9">
    <source>
        <dbReference type="ARBA" id="ARBA00022748"/>
    </source>
</evidence>
<dbReference type="RefSeq" id="WP_318649213.1">
    <property type="nucleotide sequence ID" value="NZ_CP137852.1"/>
</dbReference>
<comment type="function">
    <text evidence="1 12">Required for the export of heme to the periplasm for the biogenesis of c-type cytochromes.</text>
</comment>
<feature type="transmembrane region" description="Helical" evidence="12">
    <location>
        <begin position="6"/>
        <end position="29"/>
    </location>
</feature>
<keyword evidence="7 12" id="KW-0997">Cell inner membrane</keyword>
<reference evidence="13 14" key="1">
    <citation type="submission" date="2023-11" db="EMBL/GenBank/DDBJ databases">
        <title>Arctic aerobic anoxygenic photoheterotroph Sediminicoccus rosea KRV36 adapts its photosynthesis to long days of polar summer.</title>
        <authorList>
            <person name="Tomasch J."/>
            <person name="Kopejtka K."/>
            <person name="Bily T."/>
            <person name="Gardiner A.T."/>
            <person name="Gardian Z."/>
            <person name="Shivaramu S."/>
            <person name="Koblizek M."/>
            <person name="Engelhardt F."/>
            <person name="Kaftan D."/>
        </authorList>
    </citation>
    <scope>NUCLEOTIDE SEQUENCE [LARGE SCALE GENOMIC DNA]</scope>
    <source>
        <strain evidence="13 14">R-30</strain>
    </source>
</reference>
<name>A0ABZ0PI06_9PROT</name>
<keyword evidence="11 12" id="KW-0472">Membrane</keyword>
<sequence>MTLSTHWLHVIASWAAVLGVFAALALSALGRHRAAKRQLAQLERQK</sequence>
<evidence type="ECO:0000256" key="6">
    <source>
        <dbReference type="ARBA" id="ARBA00022475"/>
    </source>
</evidence>
<dbReference type="Proteomes" id="UP001305521">
    <property type="component" value="Chromosome"/>
</dbReference>
<proteinExistence type="inferred from homology"/>